<keyword evidence="4" id="KW-1185">Reference proteome</keyword>
<dbReference type="GO" id="GO:0004222">
    <property type="term" value="F:metalloendopeptidase activity"/>
    <property type="evidence" value="ECO:0007669"/>
    <property type="project" value="TreeGrafter"/>
</dbReference>
<dbReference type="PANTHER" id="PTHR21666:SF270">
    <property type="entry name" value="MUREIN HYDROLASE ACTIVATOR ENVC"/>
    <property type="match status" value="1"/>
</dbReference>
<dbReference type="AlphaFoldDB" id="A0A398D3Z5"/>
<dbReference type="EMBL" id="QXIS01000020">
    <property type="protein sequence ID" value="RIE06191.1"/>
    <property type="molecule type" value="Genomic_DNA"/>
</dbReference>
<dbReference type="InterPro" id="IPR016047">
    <property type="entry name" value="M23ase_b-sheet_dom"/>
</dbReference>
<evidence type="ECO:0000259" key="2">
    <source>
        <dbReference type="Pfam" id="PF01551"/>
    </source>
</evidence>
<dbReference type="InterPro" id="IPR011055">
    <property type="entry name" value="Dup_hybrid_motif"/>
</dbReference>
<evidence type="ECO:0000313" key="4">
    <source>
        <dbReference type="Proteomes" id="UP000266328"/>
    </source>
</evidence>
<evidence type="ECO:0000256" key="1">
    <source>
        <dbReference type="SAM" id="Coils"/>
    </source>
</evidence>
<dbReference type="OrthoDB" id="9809488at2"/>
<protein>
    <recommendedName>
        <fullName evidence="2">M23ase beta-sheet core domain-containing protein</fullName>
    </recommendedName>
</protein>
<dbReference type="SUPFAM" id="SSF51261">
    <property type="entry name" value="Duplicated hybrid motif"/>
    <property type="match status" value="1"/>
</dbReference>
<feature type="coiled-coil region" evidence="1">
    <location>
        <begin position="28"/>
        <end position="62"/>
    </location>
</feature>
<gene>
    <name evidence="3" type="ORF">SMC7_03395</name>
</gene>
<proteinExistence type="predicted"/>
<accession>A0A398D3Z5</accession>
<organism evidence="3 4">
    <name type="scientific">Candidatus Cryosericum terrychapinii</name>
    <dbReference type="NCBI Taxonomy" id="2290919"/>
    <lineage>
        <taxon>Bacteria</taxon>
        <taxon>Pseudomonadati</taxon>
        <taxon>Caldisericota/Cryosericota group</taxon>
        <taxon>Candidatus Cryosericota</taxon>
        <taxon>Candidatus Cryosericia</taxon>
        <taxon>Candidatus Cryosericales</taxon>
        <taxon>Candidatus Cryosericaceae</taxon>
        <taxon>Candidatus Cryosericum</taxon>
    </lineage>
</organism>
<dbReference type="Proteomes" id="UP000266328">
    <property type="component" value="Unassembled WGS sequence"/>
</dbReference>
<dbReference type="PANTHER" id="PTHR21666">
    <property type="entry name" value="PEPTIDASE-RELATED"/>
    <property type="match status" value="1"/>
</dbReference>
<dbReference type="CDD" id="cd12797">
    <property type="entry name" value="M23_peptidase"/>
    <property type="match status" value="1"/>
</dbReference>
<dbReference type="Gene3D" id="2.70.70.10">
    <property type="entry name" value="Glucose Permease (Domain IIA)"/>
    <property type="match status" value="1"/>
</dbReference>
<dbReference type="InterPro" id="IPR050570">
    <property type="entry name" value="Cell_wall_metabolism_enzyme"/>
</dbReference>
<name>A0A398D3Z5_9BACT</name>
<sequence>MRTLKVLTALVLILSLFVGGSVFAPRVEGDLTSDLKAAQQKMNQLKTQLQAIQKLIKENKSAKYNLLSQLTSLNDQVDQLEGDIGEIDSSIAQLETLLTKTAAQIVIREKQCNELSAGIESSIDLLYHVSNLDVAGLPFTGGDLNATVEAQQGVSAVLQQITGSLSAVSTQKLALQSDRAAYAQTKSQLEQVYALKKQQASLLAEQKAATQQTLNYLAAKSTQFSADDKRIQDEIKRENKLIDQIVAEIDRQQHPGNEPTGKLLWPIPGSIHITELFGMRHDPINGVWEMHNGIDMGCPMSTTLLAPADGVVEYEGRFSGYGNMLMLQCGQHMTLVFGHLKSFIAKKGQSVKRGQVIALTDNTGWSTGPHLHFEVRIDATPKNPMLYLGPKP</sequence>
<evidence type="ECO:0000313" key="3">
    <source>
        <dbReference type="EMBL" id="RIE06191.1"/>
    </source>
</evidence>
<dbReference type="RefSeq" id="WP_119088967.1">
    <property type="nucleotide sequence ID" value="NZ_QXIS01000020.1"/>
</dbReference>
<dbReference type="Pfam" id="PF01551">
    <property type="entry name" value="Peptidase_M23"/>
    <property type="match status" value="1"/>
</dbReference>
<reference evidence="3 4" key="1">
    <citation type="submission" date="2018-09" db="EMBL/GenBank/DDBJ databases">
        <title>Discovery and Ecogenomic Context for Candidatus Cryosericales, a Global Caldiserica Order Active in Thawing Permafrost.</title>
        <authorList>
            <person name="Martinez M.A."/>
            <person name="Woodcroft B.J."/>
            <person name="Ignacio Espinoza J.C."/>
            <person name="Zayed A."/>
            <person name="Singleton C.M."/>
            <person name="Boyd J."/>
            <person name="Li Y.-F."/>
            <person name="Purvine S."/>
            <person name="Maughan H."/>
            <person name="Hodgkins S.B."/>
            <person name="Anderson D."/>
            <person name="Sederholm M."/>
            <person name="Temperton B."/>
            <person name="Saleska S.R."/>
            <person name="Tyson G.W."/>
            <person name="Rich V.I."/>
        </authorList>
    </citation>
    <scope>NUCLEOTIDE SEQUENCE [LARGE SCALE GENOMIC DNA]</scope>
    <source>
        <strain evidence="3 4">SMC7</strain>
    </source>
</reference>
<keyword evidence="1" id="KW-0175">Coiled coil</keyword>
<dbReference type="Gene3D" id="1.20.5.340">
    <property type="match status" value="1"/>
</dbReference>
<comment type="caution">
    <text evidence="3">The sequence shown here is derived from an EMBL/GenBank/DDBJ whole genome shotgun (WGS) entry which is preliminary data.</text>
</comment>
<feature type="domain" description="M23ase beta-sheet core" evidence="2">
    <location>
        <begin position="290"/>
        <end position="384"/>
    </location>
</feature>